<accession>A0AAW1QWQ7</accession>
<protein>
    <recommendedName>
        <fullName evidence="3">Phytocyanin domain-containing protein</fullName>
    </recommendedName>
</protein>
<evidence type="ECO:0000313" key="2">
    <source>
        <dbReference type="Proteomes" id="UP001445335"/>
    </source>
</evidence>
<gene>
    <name evidence="1" type="ORF">WJX81_004287</name>
</gene>
<name>A0AAW1QWQ7_9CHLO</name>
<dbReference type="Gene3D" id="2.60.40.420">
    <property type="entry name" value="Cupredoxins - blue copper proteins"/>
    <property type="match status" value="1"/>
</dbReference>
<dbReference type="EMBL" id="JALJOU010000071">
    <property type="protein sequence ID" value="KAK9825688.1"/>
    <property type="molecule type" value="Genomic_DNA"/>
</dbReference>
<organism evidence="1 2">
    <name type="scientific">Elliptochloris bilobata</name>
    <dbReference type="NCBI Taxonomy" id="381761"/>
    <lineage>
        <taxon>Eukaryota</taxon>
        <taxon>Viridiplantae</taxon>
        <taxon>Chlorophyta</taxon>
        <taxon>core chlorophytes</taxon>
        <taxon>Trebouxiophyceae</taxon>
        <taxon>Trebouxiophyceae incertae sedis</taxon>
        <taxon>Elliptochloris clade</taxon>
        <taxon>Elliptochloris</taxon>
    </lineage>
</organism>
<reference evidence="1 2" key="1">
    <citation type="journal article" date="2024" name="Nat. Commun.">
        <title>Phylogenomics reveals the evolutionary origins of lichenization in chlorophyte algae.</title>
        <authorList>
            <person name="Puginier C."/>
            <person name="Libourel C."/>
            <person name="Otte J."/>
            <person name="Skaloud P."/>
            <person name="Haon M."/>
            <person name="Grisel S."/>
            <person name="Petersen M."/>
            <person name="Berrin J.G."/>
            <person name="Delaux P.M."/>
            <person name="Dal Grande F."/>
            <person name="Keller J."/>
        </authorList>
    </citation>
    <scope>NUCLEOTIDE SEQUENCE [LARGE SCALE GENOMIC DNA]</scope>
    <source>
        <strain evidence="1 2">SAG 245.80</strain>
    </source>
</reference>
<evidence type="ECO:0008006" key="3">
    <source>
        <dbReference type="Google" id="ProtNLM"/>
    </source>
</evidence>
<dbReference type="InterPro" id="IPR008972">
    <property type="entry name" value="Cupredoxin"/>
</dbReference>
<comment type="caution">
    <text evidence="1">The sequence shown here is derived from an EMBL/GenBank/DDBJ whole genome shotgun (WGS) entry which is preliminary data.</text>
</comment>
<dbReference type="SUPFAM" id="SSF49503">
    <property type="entry name" value="Cupredoxins"/>
    <property type="match status" value="1"/>
</dbReference>
<evidence type="ECO:0000313" key="1">
    <source>
        <dbReference type="EMBL" id="KAK9825688.1"/>
    </source>
</evidence>
<keyword evidence="2" id="KW-1185">Reference proteome</keyword>
<dbReference type="AlphaFoldDB" id="A0AAW1QWQ7"/>
<sequence>MARAKEFREQWNLAVFPDQAYAPLAAVVGDSLVLSWVNTHDVVVMPAPFSAPGDCGKAKSGTPLPVYEAGGVSYSAVNFTQPGTFYAVCSVGMHCYFGQHQQITVTLL</sequence>
<proteinExistence type="predicted"/>
<dbReference type="Proteomes" id="UP001445335">
    <property type="component" value="Unassembled WGS sequence"/>
</dbReference>